<comment type="caution">
    <text evidence="1">The sequence shown here is derived from an EMBL/GenBank/DDBJ whole genome shotgun (WGS) entry which is preliminary data.</text>
</comment>
<organism evidence="1 2">
    <name type="scientific">Phocaeicola vulgatus</name>
    <name type="common">Bacteroides vulgatus</name>
    <dbReference type="NCBI Taxonomy" id="821"/>
    <lineage>
        <taxon>Bacteria</taxon>
        <taxon>Pseudomonadati</taxon>
        <taxon>Bacteroidota</taxon>
        <taxon>Bacteroidia</taxon>
        <taxon>Bacteroidales</taxon>
        <taxon>Bacteroidaceae</taxon>
        <taxon>Phocaeicola</taxon>
    </lineage>
</organism>
<proteinExistence type="predicted"/>
<evidence type="ECO:0000313" key="2">
    <source>
        <dbReference type="Proteomes" id="UP001181239"/>
    </source>
</evidence>
<evidence type="ECO:0000313" key="1">
    <source>
        <dbReference type="EMBL" id="MDU0241739.1"/>
    </source>
</evidence>
<gene>
    <name evidence="1" type="ORF">RVH43_14165</name>
</gene>
<name>A0AAE4I9K7_PHOVU</name>
<dbReference type="EMBL" id="JAWDET010000006">
    <property type="protein sequence ID" value="MDU0241739.1"/>
    <property type="molecule type" value="Genomic_DNA"/>
</dbReference>
<dbReference type="AlphaFoldDB" id="A0AAE4I9K7"/>
<reference evidence="1" key="1">
    <citation type="submission" date="2023-10" db="EMBL/GenBank/DDBJ databases">
        <title>Genome of Potential pathogenic bacteria in Crohn's disease.</title>
        <authorList>
            <person name="Rodriguez-Palacios A."/>
        </authorList>
    </citation>
    <scope>NUCLEOTIDE SEQUENCE</scope>
    <source>
        <strain evidence="1">CavFT-hAR11</strain>
    </source>
</reference>
<protein>
    <submittedName>
        <fullName evidence="1">Uncharacterized protein</fullName>
    </submittedName>
</protein>
<dbReference type="Proteomes" id="UP001181239">
    <property type="component" value="Unassembled WGS sequence"/>
</dbReference>
<sequence>MSSRITNKNKGMEDYPSSLFQDRQNKRQWLIVSLLALILLFVMTTRANAQSFYGFYGVVSNVGEQTLLAKGNQQINETVRSEIKHQTKTGVIQNAMAAEFSKMRKWEQQYNKYLKTATNFASSLKAATHIYDSGMRILLTLSKLRKAASNNPQGIVATLSMNNLYMETLLEFVSVGNLLKNAIAKGGKTNMLTGAERSKSLWELEDRLSSLSARLYQLYLSIRHYTMADVWYRATAGMVDRRKGELAEQSLSHWKRCAKEVAIYAK</sequence>
<accession>A0AAE4I9K7</accession>